<name>A0A0N8KR03_9EURY</name>
<comment type="caution">
    <text evidence="2">The sequence shown here is derived from an EMBL/GenBank/DDBJ whole genome shotgun (WGS) entry which is preliminary data.</text>
</comment>
<protein>
    <submittedName>
        <fullName evidence="2">Uncharacterized protein</fullName>
    </submittedName>
</protein>
<keyword evidence="1" id="KW-0812">Transmembrane</keyword>
<gene>
    <name evidence="2" type="ORF">MPEBLZ_01761</name>
</gene>
<keyword evidence="1" id="KW-1133">Transmembrane helix</keyword>
<reference evidence="2 3" key="1">
    <citation type="submission" date="2015-09" db="EMBL/GenBank/DDBJ databases">
        <title>A metagenomics-based metabolic model of nitrate-dependent anaerobic oxidation of methane by Methanoperedens-like archaea.</title>
        <authorList>
            <person name="Arshad A."/>
            <person name="Speth D.R."/>
            <person name="De Graaf R.M."/>
            <person name="Op Den Camp H.J."/>
            <person name="Jetten M.S."/>
            <person name="Welte C.U."/>
        </authorList>
    </citation>
    <scope>NUCLEOTIDE SEQUENCE [LARGE SCALE GENOMIC DNA]</scope>
</reference>
<dbReference type="Proteomes" id="UP000050360">
    <property type="component" value="Unassembled WGS sequence"/>
</dbReference>
<dbReference type="EMBL" id="LKCM01000137">
    <property type="protein sequence ID" value="KPQ43578.1"/>
    <property type="molecule type" value="Genomic_DNA"/>
</dbReference>
<feature type="transmembrane region" description="Helical" evidence="1">
    <location>
        <begin position="47"/>
        <end position="66"/>
    </location>
</feature>
<sequence length="72" mass="8053">MENKTGFYSVAASMVTSILIVILFYIFAIQKVGPSTQYSYTDVYAGMVYAFILSMIVSASIWPGVIEKRLKE</sequence>
<accession>A0A0N8KR03</accession>
<keyword evidence="1" id="KW-0472">Membrane</keyword>
<dbReference type="AlphaFoldDB" id="A0A0N8KR03"/>
<organism evidence="2 3">
    <name type="scientific">Candidatus Methanoperedens nitratireducens</name>
    <dbReference type="NCBI Taxonomy" id="1392998"/>
    <lineage>
        <taxon>Archaea</taxon>
        <taxon>Methanobacteriati</taxon>
        <taxon>Methanobacteriota</taxon>
        <taxon>Stenosarchaea group</taxon>
        <taxon>Methanomicrobia</taxon>
        <taxon>Methanosarcinales</taxon>
        <taxon>ANME-2 cluster</taxon>
        <taxon>Candidatus Methanoperedentaceae</taxon>
        <taxon>Candidatus Methanoperedens</taxon>
    </lineage>
</organism>
<feature type="transmembrane region" description="Helical" evidence="1">
    <location>
        <begin position="7"/>
        <end position="27"/>
    </location>
</feature>
<evidence type="ECO:0000256" key="1">
    <source>
        <dbReference type="SAM" id="Phobius"/>
    </source>
</evidence>
<evidence type="ECO:0000313" key="2">
    <source>
        <dbReference type="EMBL" id="KPQ43578.1"/>
    </source>
</evidence>
<proteinExistence type="predicted"/>
<evidence type="ECO:0000313" key="3">
    <source>
        <dbReference type="Proteomes" id="UP000050360"/>
    </source>
</evidence>